<dbReference type="InterPro" id="IPR000467">
    <property type="entry name" value="G_patch_dom"/>
</dbReference>
<dbReference type="PROSITE" id="PS50174">
    <property type="entry name" value="G_PATCH"/>
    <property type="match status" value="1"/>
</dbReference>
<protein>
    <recommendedName>
        <fullName evidence="1">G-patch domain-containing protein</fullName>
    </recommendedName>
</protein>
<evidence type="ECO:0000313" key="2">
    <source>
        <dbReference type="EMBL" id="CAD8207482.1"/>
    </source>
</evidence>
<reference evidence="2" key="1">
    <citation type="submission" date="2021-01" db="EMBL/GenBank/DDBJ databases">
        <authorList>
            <consortium name="Genoscope - CEA"/>
            <person name="William W."/>
        </authorList>
    </citation>
    <scope>NUCLEOTIDE SEQUENCE</scope>
</reference>
<evidence type="ECO:0000259" key="1">
    <source>
        <dbReference type="PROSITE" id="PS50174"/>
    </source>
</evidence>
<dbReference type="Pfam" id="PF01585">
    <property type="entry name" value="G-patch"/>
    <property type="match status" value="1"/>
</dbReference>
<comment type="caution">
    <text evidence="2">The sequence shown here is derived from an EMBL/GenBank/DDBJ whole genome shotgun (WGS) entry which is preliminary data.</text>
</comment>
<dbReference type="OMA" id="KLWSTDI"/>
<dbReference type="PANTHER" id="PTHR23329">
    <property type="entry name" value="TUFTELIN-INTERACTING PROTEIN 11-RELATED"/>
    <property type="match status" value="1"/>
</dbReference>
<dbReference type="OrthoDB" id="4822at2759"/>
<sequence length="723" mass="85144">MNSLSPLVFKSDNKQEEFSLQYQEQQLILSDDDPPIQLSDTHKVFRKNQAFSNFIKHHTPLSSQFEKGVTIKMIKHNRQGQDRDENIKNMKSVQFNLLNNCIYVIVKHPNEYLSLKEKFNLQRRIQNYARKSRFDSTSEQDDDDIEEKHSIVEIVAKELTQQPKSILKKQMQEFKHEADDHEDYFKNKGLTCREIKNLEKKVTEHDYGVGLQLLKKLGFKYGEGLGINRQGILEPVIPVKKQVFTGSLQNYNKNNEEDLIWQYDNQQDNKNTKKLDKLWRKRNQIDIWQDQEQSAQIQSKDNTNLGYIGEVKEVQELAQSVQDLLLTKNMIEQQNISSKKKKLEKHKECISKNQSFRNYLHIFQDDDVQNQAKSFTLFHKFSECFNKHPDLFIQFNLIDVLIQEGGQEIAQISKIWEGPKTDILENEFKLIYKIVNLGKDVLIYLKSQAISSNHQASYTDDNCMAATNIINLQNIIDILIHPISQQLENYICKHYDPKKENLLHEMLKLWSTDIVSIESDEIEERMQLFNEKTISKLSSLVIPKLKSTISNWNNKDDPIQLHKVLLPWMDSQFNNQELSDQLIDKLMDIDLRDQPDFGIRVLSPWLKLYDTQWNQILEKQVITKIGHLIKDLDVGSNFEFVKRILHYFDYIQHKIEVLFGPLIDKLNQHVCSRILKSCECKNSEIHKETAQWLSDWELILQEKVLNKVKPLSENFNLIKKMLI</sequence>
<dbReference type="InterPro" id="IPR045211">
    <property type="entry name" value="TFP11/STIP/Ntr1"/>
</dbReference>
<gene>
    <name evidence="2" type="ORF">POCTA_138.1.T1410051</name>
</gene>
<feature type="domain" description="G-patch" evidence="1">
    <location>
        <begin position="206"/>
        <end position="236"/>
    </location>
</feature>
<dbReference type="AlphaFoldDB" id="A0A8S1Y6C2"/>
<proteinExistence type="predicted"/>
<accession>A0A8S1Y6C2</accession>
<name>A0A8S1Y6C2_PAROT</name>
<dbReference type="GO" id="GO:0000390">
    <property type="term" value="P:spliceosomal complex disassembly"/>
    <property type="evidence" value="ECO:0007669"/>
    <property type="project" value="InterPro"/>
</dbReference>
<organism evidence="2 3">
    <name type="scientific">Paramecium octaurelia</name>
    <dbReference type="NCBI Taxonomy" id="43137"/>
    <lineage>
        <taxon>Eukaryota</taxon>
        <taxon>Sar</taxon>
        <taxon>Alveolata</taxon>
        <taxon>Ciliophora</taxon>
        <taxon>Intramacronucleata</taxon>
        <taxon>Oligohymenophorea</taxon>
        <taxon>Peniculida</taxon>
        <taxon>Parameciidae</taxon>
        <taxon>Paramecium</taxon>
    </lineage>
</organism>
<dbReference type="EMBL" id="CAJJDP010000142">
    <property type="protein sequence ID" value="CAD8207482.1"/>
    <property type="molecule type" value="Genomic_DNA"/>
</dbReference>
<dbReference type="SMART" id="SM00443">
    <property type="entry name" value="G_patch"/>
    <property type="match status" value="1"/>
</dbReference>
<dbReference type="Proteomes" id="UP000683925">
    <property type="component" value="Unassembled WGS sequence"/>
</dbReference>
<dbReference type="GO" id="GO:0003676">
    <property type="term" value="F:nucleic acid binding"/>
    <property type="evidence" value="ECO:0007669"/>
    <property type="project" value="InterPro"/>
</dbReference>
<dbReference type="PANTHER" id="PTHR23329:SF1">
    <property type="entry name" value="TUFTELIN-INTERACTING PROTEIN 11"/>
    <property type="match status" value="1"/>
</dbReference>
<keyword evidence="3" id="KW-1185">Reference proteome</keyword>
<evidence type="ECO:0000313" key="3">
    <source>
        <dbReference type="Proteomes" id="UP000683925"/>
    </source>
</evidence>
<dbReference type="GO" id="GO:0071008">
    <property type="term" value="C:U2-type post-mRNA release spliceosomal complex"/>
    <property type="evidence" value="ECO:0007669"/>
    <property type="project" value="TreeGrafter"/>
</dbReference>